<dbReference type="STRING" id="1187848.A1QO_13515"/>
<dbReference type="RefSeq" id="WP_017033665.1">
    <property type="nucleotide sequence ID" value="NZ_AJYQ02000127.1"/>
</dbReference>
<evidence type="ECO:0008006" key="3">
    <source>
        <dbReference type="Google" id="ProtNLM"/>
    </source>
</evidence>
<dbReference type="Pfam" id="PF09932">
    <property type="entry name" value="DUF2164"/>
    <property type="match status" value="1"/>
</dbReference>
<gene>
    <name evidence="1" type="ORF">A1QO_13515</name>
</gene>
<comment type="caution">
    <text evidence="1">The sequence shown here is derived from an EMBL/GenBank/DDBJ whole genome shotgun (WGS) entry which is preliminary data.</text>
</comment>
<reference evidence="1 2" key="1">
    <citation type="journal article" date="2012" name="Science">
        <title>Ecological populations of bacteria act as socially cohesive units of antibiotic production and resistance.</title>
        <authorList>
            <person name="Cordero O.X."/>
            <person name="Wildschutte H."/>
            <person name="Kirkup B."/>
            <person name="Proehl S."/>
            <person name="Ngo L."/>
            <person name="Hussain F."/>
            <person name="Le Roux F."/>
            <person name="Mincer T."/>
            <person name="Polz M.F."/>
        </authorList>
    </citation>
    <scope>NUCLEOTIDE SEQUENCE [LARGE SCALE GENOMIC DNA]</scope>
    <source>
        <strain evidence="1 2">ZF-129</strain>
    </source>
</reference>
<dbReference type="AlphaFoldDB" id="A0A1E5BB53"/>
<dbReference type="InterPro" id="IPR018680">
    <property type="entry name" value="DUF2164"/>
</dbReference>
<evidence type="ECO:0000313" key="2">
    <source>
        <dbReference type="Proteomes" id="UP000094741"/>
    </source>
</evidence>
<dbReference type="OrthoDB" id="6629495at2"/>
<dbReference type="EMBL" id="AJYQ02000127">
    <property type="protein sequence ID" value="OEE31335.1"/>
    <property type="molecule type" value="Genomic_DNA"/>
</dbReference>
<protein>
    <recommendedName>
        <fullName evidence="3">DUF2164 domain-containing protein</fullName>
    </recommendedName>
</protein>
<accession>A0A1E5BB53</accession>
<dbReference type="eggNOG" id="COG5460">
    <property type="taxonomic scope" value="Bacteria"/>
</dbReference>
<evidence type="ECO:0000313" key="1">
    <source>
        <dbReference type="EMBL" id="OEE31335.1"/>
    </source>
</evidence>
<sequence>MSEIEFSNQQKSAMSEDLRRYLENECDLELGQFDAEFLFDHICKRFGPAFYNKGLQDAQAIIERKVMDIADDIFESEKMSDF</sequence>
<organism evidence="1 2">
    <name type="scientific">Vibrio genomosp. F10 str. ZF-129</name>
    <dbReference type="NCBI Taxonomy" id="1187848"/>
    <lineage>
        <taxon>Bacteria</taxon>
        <taxon>Pseudomonadati</taxon>
        <taxon>Pseudomonadota</taxon>
        <taxon>Gammaproteobacteria</taxon>
        <taxon>Vibrionales</taxon>
        <taxon>Vibrionaceae</taxon>
        <taxon>Vibrio</taxon>
    </lineage>
</organism>
<dbReference type="Proteomes" id="UP000094741">
    <property type="component" value="Unassembled WGS sequence"/>
</dbReference>
<name>A0A1E5BB53_9VIBR</name>
<proteinExistence type="predicted"/>